<dbReference type="HOGENOM" id="CLU_182710_0_0_2"/>
<name>M1Y1F0_NATM8</name>
<dbReference type="Proteomes" id="UP000011867">
    <property type="component" value="Chromosome"/>
</dbReference>
<evidence type="ECO:0000313" key="1">
    <source>
        <dbReference type="EMBL" id="CCQ36305.1"/>
    </source>
</evidence>
<dbReference type="EMBL" id="HF582854">
    <property type="protein sequence ID" value="CCQ36305.1"/>
    <property type="molecule type" value="Genomic_DNA"/>
</dbReference>
<dbReference type="KEGG" id="nmo:Nmlp_2125"/>
<dbReference type="eggNOG" id="arCOG06327">
    <property type="taxonomic scope" value="Archaea"/>
</dbReference>
<dbReference type="OrthoDB" id="165777at2157"/>
<dbReference type="AlphaFoldDB" id="M1Y1F0"/>
<dbReference type="InterPro" id="IPR058320">
    <property type="entry name" value="DUF8007"/>
</dbReference>
<keyword evidence="2" id="KW-1185">Reference proteome</keyword>
<sequence length="69" mass="7618">MSGDKTEACGRCSMTTVVDAAVEEAEHDPFGDERIEVDESEFRRVSPAVWLSGVGSRLNDAVRRLTYGR</sequence>
<dbReference type="GeneID" id="14651105"/>
<gene>
    <name evidence="1" type="ordered locus">Nmlp_2125</name>
</gene>
<protein>
    <submittedName>
        <fullName evidence="1">Uncharacterized protein</fullName>
    </submittedName>
</protein>
<dbReference type="Pfam" id="PF26029">
    <property type="entry name" value="DUF8007"/>
    <property type="match status" value="1"/>
</dbReference>
<organism evidence="1 2">
    <name type="scientific">Natronomonas moolapensis (strain DSM 18674 / CECT 7526 / JCM 14361 / 8.8.11)</name>
    <dbReference type="NCBI Taxonomy" id="268739"/>
    <lineage>
        <taxon>Archaea</taxon>
        <taxon>Methanobacteriati</taxon>
        <taxon>Methanobacteriota</taxon>
        <taxon>Stenosarchaea group</taxon>
        <taxon>Halobacteria</taxon>
        <taxon>Halobacteriales</taxon>
        <taxon>Natronomonadaceae</taxon>
        <taxon>Natronomonas</taxon>
    </lineage>
</organism>
<evidence type="ECO:0000313" key="2">
    <source>
        <dbReference type="Proteomes" id="UP000011867"/>
    </source>
</evidence>
<proteinExistence type="predicted"/>
<accession>M1Y1F0</accession>
<dbReference type="RefSeq" id="WP_015409107.1">
    <property type="nucleotide sequence ID" value="NC_020388.1"/>
</dbReference>
<reference evidence="1 2" key="1">
    <citation type="journal article" date="2013" name="Genome Announc.">
        <title>Genome of the haloarchaeon Natronomonas moolapensis, a neutrophilic member of a previously haloalkaliphilic genus.</title>
        <authorList>
            <person name="Dyall-Smith M.L."/>
            <person name="Pfeiffer F."/>
            <person name="Oberwinkler T."/>
            <person name="Klee K."/>
            <person name="Rampp M."/>
            <person name="Palm P."/>
            <person name="Gross K."/>
            <person name="Schuster S.C."/>
            <person name="Oesterhelt D."/>
        </authorList>
    </citation>
    <scope>NUCLEOTIDE SEQUENCE [LARGE SCALE GENOMIC DNA]</scope>
    <source>
        <strain evidence="2">DSM 18674 / JCM 14361 / 8.8.11</strain>
    </source>
</reference>